<evidence type="ECO:0000256" key="1">
    <source>
        <dbReference type="ARBA" id="ARBA00001931"/>
    </source>
</evidence>
<protein>
    <submittedName>
        <fullName evidence="5">Pyrroloquinoline quinone-dependent dehydrogenase</fullName>
    </submittedName>
</protein>
<evidence type="ECO:0000313" key="6">
    <source>
        <dbReference type="Proteomes" id="UP001596407"/>
    </source>
</evidence>
<dbReference type="SMART" id="SM00564">
    <property type="entry name" value="PQQ"/>
    <property type="match status" value="4"/>
</dbReference>
<comment type="similarity">
    <text evidence="2">Belongs to the bacterial PQQ dehydrogenase family.</text>
</comment>
<dbReference type="InterPro" id="IPR018391">
    <property type="entry name" value="PQQ_b-propeller_rpt"/>
</dbReference>
<evidence type="ECO:0000256" key="2">
    <source>
        <dbReference type="ARBA" id="ARBA00008156"/>
    </source>
</evidence>
<name>A0ABD5WP08_9EURY</name>
<proteinExistence type="inferred from homology"/>
<evidence type="ECO:0000256" key="3">
    <source>
        <dbReference type="ARBA" id="ARBA00023002"/>
    </source>
</evidence>
<keyword evidence="3" id="KW-0560">Oxidoreductase</keyword>
<dbReference type="PANTHER" id="PTHR32303:SF20">
    <property type="entry name" value="QUINOPROTEIN ETHANOL DEHYDROGENASE"/>
    <property type="match status" value="1"/>
</dbReference>
<dbReference type="SUPFAM" id="SSF50998">
    <property type="entry name" value="Quinoprotein alcohol dehydrogenase-like"/>
    <property type="match status" value="1"/>
</dbReference>
<comment type="cofactor">
    <cofactor evidence="1">
        <name>pyrroloquinoline quinone</name>
        <dbReference type="ChEBI" id="CHEBI:58442"/>
    </cofactor>
</comment>
<dbReference type="Proteomes" id="UP001596407">
    <property type="component" value="Unassembled WGS sequence"/>
</dbReference>
<dbReference type="AlphaFoldDB" id="A0ABD5WP08"/>
<comment type="caution">
    <text evidence="5">The sequence shown here is derived from an EMBL/GenBank/DDBJ whole genome shotgun (WGS) entry which is preliminary data.</text>
</comment>
<keyword evidence="6" id="KW-1185">Reference proteome</keyword>
<dbReference type="EMBL" id="JBHSZH010000005">
    <property type="protein sequence ID" value="MFC7081485.1"/>
    <property type="molecule type" value="Genomic_DNA"/>
</dbReference>
<sequence length="456" mass="49893">MYQTNGPDVLRAVNARSGDVLWTYRYAPEGDDGQPALLCCGSNNRGVAVLGDTLYMTTLDASVVAIDRYTGQQQWRYDSAPTDEGYSATWAPVVYDGSILNGSAGGEYGIRGFVESINADSGEREWRTWTTPKDQWIGDSWQHGAAPNWMTVTVDSETDTLYASIGNAGPDVNGIVRPGPNVYTVAVLALDTASGDVQWYFQESPHGWWDWDASAPPVLFDAEVDGESQRVVSHAGKTGWNYLLGAEDGKLHERSDEFCQHLNMWSLPQDNLEDTPWIMPSADGGSEWNPTSYSRQTGNVHVKAMNYPSKFQWDEDPEWNLPAQYLGGSFTVYPTMDDPGPAPDEWNRQLAIFSAVDPVSGEVVWQDEWDEFAMGGSMATTTGLTFAGNGAGEFIAYDSETGERLWQYQFDASVNGSPMSWYDPVVGKQYVAVQAGGGGLRSATDGNTVGVFSLEG</sequence>
<dbReference type="Gene3D" id="2.140.10.10">
    <property type="entry name" value="Quinoprotein alcohol dehydrogenase-like superfamily"/>
    <property type="match status" value="1"/>
</dbReference>
<evidence type="ECO:0000259" key="4">
    <source>
        <dbReference type="Pfam" id="PF01011"/>
    </source>
</evidence>
<feature type="domain" description="Pyrrolo-quinoline quinone repeat" evidence="4">
    <location>
        <begin position="346"/>
        <end position="431"/>
    </location>
</feature>
<dbReference type="PANTHER" id="PTHR32303">
    <property type="entry name" value="QUINOPROTEIN ALCOHOL DEHYDROGENASE (CYTOCHROME C)"/>
    <property type="match status" value="1"/>
</dbReference>
<feature type="domain" description="Pyrrolo-quinoline quinone repeat" evidence="4">
    <location>
        <begin position="84"/>
        <end position="250"/>
    </location>
</feature>
<gene>
    <name evidence="5" type="ORF">ACFQJ6_16550</name>
</gene>
<accession>A0ABD5WP08</accession>
<reference evidence="5 6" key="1">
    <citation type="journal article" date="2019" name="Int. J. Syst. Evol. Microbiol.">
        <title>The Global Catalogue of Microorganisms (GCM) 10K type strain sequencing project: providing services to taxonomists for standard genome sequencing and annotation.</title>
        <authorList>
            <consortium name="The Broad Institute Genomics Platform"/>
            <consortium name="The Broad Institute Genome Sequencing Center for Infectious Disease"/>
            <person name="Wu L."/>
            <person name="Ma J."/>
        </authorList>
    </citation>
    <scope>NUCLEOTIDE SEQUENCE [LARGE SCALE GENOMIC DNA]</scope>
    <source>
        <strain evidence="5 6">DT72</strain>
    </source>
</reference>
<dbReference type="InterPro" id="IPR011047">
    <property type="entry name" value="Quinoprotein_ADH-like_sf"/>
</dbReference>
<evidence type="ECO:0000313" key="5">
    <source>
        <dbReference type="EMBL" id="MFC7081485.1"/>
    </source>
</evidence>
<dbReference type="GO" id="GO:0016491">
    <property type="term" value="F:oxidoreductase activity"/>
    <property type="evidence" value="ECO:0007669"/>
    <property type="project" value="UniProtKB-KW"/>
</dbReference>
<dbReference type="Pfam" id="PF01011">
    <property type="entry name" value="PQQ"/>
    <property type="match status" value="2"/>
</dbReference>
<dbReference type="RefSeq" id="WP_382210065.1">
    <property type="nucleotide sequence ID" value="NZ_JBHSZH010000005.1"/>
</dbReference>
<organism evidence="5 6">
    <name type="scientific">Halorussus caseinilyticus</name>
    <dbReference type="NCBI Taxonomy" id="3034025"/>
    <lineage>
        <taxon>Archaea</taxon>
        <taxon>Methanobacteriati</taxon>
        <taxon>Methanobacteriota</taxon>
        <taxon>Stenosarchaea group</taxon>
        <taxon>Halobacteria</taxon>
        <taxon>Halobacteriales</taxon>
        <taxon>Haladaptataceae</taxon>
        <taxon>Halorussus</taxon>
    </lineage>
</organism>
<dbReference type="InterPro" id="IPR002372">
    <property type="entry name" value="PQQ_rpt_dom"/>
</dbReference>